<dbReference type="PANTHER" id="PTHR48267">
    <property type="entry name" value="CUPREDOXIN SUPERFAMILY PROTEIN"/>
    <property type="match status" value="1"/>
</dbReference>
<dbReference type="InterPro" id="IPR011706">
    <property type="entry name" value="Cu-oxidase_C"/>
</dbReference>
<keyword evidence="4" id="KW-0946">Virion</keyword>
<evidence type="ECO:0000313" key="4">
    <source>
        <dbReference type="EMBL" id="BDV41964.1"/>
    </source>
</evidence>
<dbReference type="PROSITE" id="PS51257">
    <property type="entry name" value="PROKAR_LIPOPROTEIN"/>
    <property type="match status" value="1"/>
</dbReference>
<feature type="signal peptide" evidence="2">
    <location>
        <begin position="1"/>
        <end position="21"/>
    </location>
</feature>
<accession>A0ABN6VNV0</accession>
<dbReference type="EMBL" id="AP027151">
    <property type="protein sequence ID" value="BDV41964.1"/>
    <property type="molecule type" value="Genomic_DNA"/>
</dbReference>
<feature type="region of interest" description="Disordered" evidence="1">
    <location>
        <begin position="582"/>
        <end position="615"/>
    </location>
</feature>
<evidence type="ECO:0000256" key="2">
    <source>
        <dbReference type="SAM" id="SignalP"/>
    </source>
</evidence>
<organism evidence="4 5">
    <name type="scientific">Geotalea uraniireducens</name>
    <dbReference type="NCBI Taxonomy" id="351604"/>
    <lineage>
        <taxon>Bacteria</taxon>
        <taxon>Pseudomonadati</taxon>
        <taxon>Thermodesulfobacteriota</taxon>
        <taxon>Desulfuromonadia</taxon>
        <taxon>Geobacterales</taxon>
        <taxon>Geobacteraceae</taxon>
        <taxon>Geotalea</taxon>
    </lineage>
</organism>
<dbReference type="SUPFAM" id="SSF49503">
    <property type="entry name" value="Cupredoxins"/>
    <property type="match status" value="3"/>
</dbReference>
<evidence type="ECO:0000256" key="1">
    <source>
        <dbReference type="SAM" id="MobiDB-lite"/>
    </source>
</evidence>
<dbReference type="InterPro" id="IPR008972">
    <property type="entry name" value="Cupredoxin"/>
</dbReference>
<dbReference type="InterPro" id="IPR045087">
    <property type="entry name" value="Cu-oxidase_fam"/>
</dbReference>
<keyword evidence="4" id="KW-0167">Capsid protein</keyword>
<dbReference type="RefSeq" id="WP_282002129.1">
    <property type="nucleotide sequence ID" value="NZ_AP027151.1"/>
</dbReference>
<dbReference type="PANTHER" id="PTHR48267:SF1">
    <property type="entry name" value="BILIRUBIN OXIDASE"/>
    <property type="match status" value="1"/>
</dbReference>
<keyword evidence="5" id="KW-1185">Reference proteome</keyword>
<keyword evidence="2" id="KW-0732">Signal</keyword>
<protein>
    <submittedName>
        <fullName evidence="4">Spore coat protein</fullName>
    </submittedName>
</protein>
<proteinExistence type="predicted"/>
<dbReference type="CDD" id="cd13844">
    <property type="entry name" value="CuRO_1_BOD_CotA_like"/>
    <property type="match status" value="1"/>
</dbReference>
<reference evidence="4 5" key="1">
    <citation type="submission" date="2022-12" db="EMBL/GenBank/DDBJ databases">
        <title>Polyphasic characterization of Geotalea uranireducens NIT-SL11 newly isolated from a complex of sewage sludge and microbially reduced graphene oxide.</title>
        <authorList>
            <person name="Xie L."/>
            <person name="Yoshida N."/>
            <person name="Meng L."/>
        </authorList>
    </citation>
    <scope>NUCLEOTIDE SEQUENCE [LARGE SCALE GENOMIC DNA]</scope>
    <source>
        <strain evidence="4 5">NIT-SL11</strain>
    </source>
</reference>
<feature type="chain" id="PRO_5045867095" evidence="2">
    <location>
        <begin position="22"/>
        <end position="660"/>
    </location>
</feature>
<evidence type="ECO:0000259" key="3">
    <source>
        <dbReference type="Pfam" id="PF07731"/>
    </source>
</evidence>
<gene>
    <name evidence="4" type="primary">cotA</name>
    <name evidence="4" type="ORF">GURASL_08870</name>
</gene>
<name>A0ABN6VNV0_9BACT</name>
<sequence length="660" mass="71381">MGIKGAALKSMMGLIVAISLAGCGKDNTVVVQGASTQNVLDPLQLQQFATPLTEIPAAVPDTTSHPGYDYYTAVVEQTTDYDFGLRKKDGSEFINPATGKPIRTTVWGYRTNGVKTGYLGATVDARSTLAGETGRPVMVKYVNDLRDANGRLLTKHILTVDPTLHGANMGEPEIRIVTHLHGGHVASESDGHPEAWITNDPAAQTGLPADPVSGRPARPNGNTVTYTYANDQLAEQLWYHDHAMGITRLNVYAGLAANYLLRDSHEDSLNLPKGPYELPLVIQDKSFNQDGSLHYDSNPLVAADGTQKTDSNGNPVRTSNPEFFGNTITVNGKVWPYLAVEPRKYRFRILNGSDSRFYHMWLERTDGQPIPVGAITQIGNDGGLLPDAVQIGDSQGNGLLLALAERADVIIDFSKFPAGTSITVRNDAPTPYPGGDTVSPSTTGRIMQFRITKPLVGTDTSVIPAHPRVPPVLGAPDNTRYVDLQETLDNVLVYDPNTGAIATRLKLLLNGLTFNAPVTEKPVVNTVEDWVIINDTVDTHPMHLHLVDFEVVEKGSVAPGAYTPADGAGGMPTVAPGGLRPNIEPDGVPAGPDSPYTVQPQERGQKDTVRVPPGDELLGSQGYVRIRARFDRIGTYMWHCHILAHEDHEMMRPFMVVPAP</sequence>
<dbReference type="Pfam" id="PF07731">
    <property type="entry name" value="Cu-oxidase_2"/>
    <property type="match status" value="1"/>
</dbReference>
<dbReference type="CDD" id="cd13868">
    <property type="entry name" value="CuRO_2_CotA_like"/>
    <property type="match status" value="1"/>
</dbReference>
<dbReference type="Proteomes" id="UP001317705">
    <property type="component" value="Chromosome"/>
</dbReference>
<feature type="domain" description="Plastocyanin-like" evidence="3">
    <location>
        <begin position="510"/>
        <end position="658"/>
    </location>
</feature>
<dbReference type="Gene3D" id="2.60.40.420">
    <property type="entry name" value="Cupredoxins - blue copper proteins"/>
    <property type="match status" value="3"/>
</dbReference>
<evidence type="ECO:0000313" key="5">
    <source>
        <dbReference type="Proteomes" id="UP001317705"/>
    </source>
</evidence>